<accession>A0A4R6WDM6</accession>
<proteinExistence type="predicted"/>
<dbReference type="PANTHER" id="PTHR11802:SF3">
    <property type="entry name" value="RETINOID-INDUCIBLE SERINE CARBOXYPEPTIDASE"/>
    <property type="match status" value="1"/>
</dbReference>
<evidence type="ECO:0000313" key="8">
    <source>
        <dbReference type="Proteomes" id="UP000295292"/>
    </source>
</evidence>
<dbReference type="GO" id="GO:0004185">
    <property type="term" value="F:serine-type carboxypeptidase activity"/>
    <property type="evidence" value="ECO:0007669"/>
    <property type="project" value="InterPro"/>
</dbReference>
<dbReference type="EMBL" id="SNYV01000013">
    <property type="protein sequence ID" value="TDQ77869.1"/>
    <property type="molecule type" value="Genomic_DNA"/>
</dbReference>
<dbReference type="SUPFAM" id="SSF53474">
    <property type="entry name" value="alpha/beta-Hydrolases"/>
    <property type="match status" value="1"/>
</dbReference>
<sequence length="518" mass="58371">MVKQLYYIVAFLLAPISIWAQAGSLAPSIPRGPAYHKSAKATPLSIDTSVIESNSSIIPNIVETKHRARLRSGTLDYTAQAGYVQLKDEDGNAKGNVFFIAYIATGKKAADRPLTFAFNGGPGSASVWVNLGFMGPKRPVLNDAGDAVYPYSYTDNPETWLDKTDLVFIDPISTGYSRAVTGEDPKQFHGFVEDVQSVADFIRLYVTKNERWSSKKYIMGESYGTPRAAGLVQYLQSRYTLFFDGVIMLSSILNMQTARFEIGNDVPYPLFLPTYTATAFYHKKLAPELQQNLRKTLDEVEKFANTEYLLALNKGSDLSTTEYEHIANKLAYYTGLSIPYIRSTNLRINIHKFCKELRRDEGLTVGRLDSRAIGRDYDDSGQQVEFDPAGNTAGTFSATINNHIRTELGFKNNLPYDFSGAVHPWNYDNVQNKYLNSSELLRQAMSKNPDLKVWVIAGYYDLATPYHAAEYVVKHMNLRPEQQAKTSFTYYEAGHMVYMPKECMIQLNNDADEFYKKN</sequence>
<feature type="chain" id="PRO_5020411366" evidence="6">
    <location>
        <begin position="23"/>
        <end position="518"/>
    </location>
</feature>
<evidence type="ECO:0000256" key="2">
    <source>
        <dbReference type="ARBA" id="ARBA00022670"/>
    </source>
</evidence>
<dbReference type="InterPro" id="IPR001563">
    <property type="entry name" value="Peptidase_S10"/>
</dbReference>
<keyword evidence="3 6" id="KW-0732">Signal</keyword>
<dbReference type="AlphaFoldDB" id="A0A4R6WDM6"/>
<comment type="caution">
    <text evidence="7">The sequence shown here is derived from an EMBL/GenBank/DDBJ whole genome shotgun (WGS) entry which is preliminary data.</text>
</comment>
<feature type="signal peptide" evidence="6">
    <location>
        <begin position="1"/>
        <end position="22"/>
    </location>
</feature>
<name>A0A4R6WDM6_9SPHI</name>
<keyword evidence="4" id="KW-0378">Hydrolase</keyword>
<dbReference type="GO" id="GO:0006508">
    <property type="term" value="P:proteolysis"/>
    <property type="evidence" value="ECO:0007669"/>
    <property type="project" value="UniProtKB-KW"/>
</dbReference>
<dbReference type="Proteomes" id="UP000295292">
    <property type="component" value="Unassembled WGS sequence"/>
</dbReference>
<dbReference type="Pfam" id="PF00450">
    <property type="entry name" value="Peptidase_S10"/>
    <property type="match status" value="1"/>
</dbReference>
<dbReference type="Gene3D" id="3.40.50.1820">
    <property type="entry name" value="alpha/beta hydrolase"/>
    <property type="match status" value="1"/>
</dbReference>
<keyword evidence="5" id="KW-0325">Glycoprotein</keyword>
<evidence type="ECO:0000256" key="6">
    <source>
        <dbReference type="SAM" id="SignalP"/>
    </source>
</evidence>
<organism evidence="7 8">
    <name type="scientific">Sphingobacterium yanglingense</name>
    <dbReference type="NCBI Taxonomy" id="1437280"/>
    <lineage>
        <taxon>Bacteria</taxon>
        <taxon>Pseudomonadati</taxon>
        <taxon>Bacteroidota</taxon>
        <taxon>Sphingobacteriia</taxon>
        <taxon>Sphingobacteriales</taxon>
        <taxon>Sphingobacteriaceae</taxon>
        <taxon>Sphingobacterium</taxon>
    </lineage>
</organism>
<protein>
    <submittedName>
        <fullName evidence="7">Carboxypeptidase C (Cathepsin A)</fullName>
    </submittedName>
</protein>
<keyword evidence="1 7" id="KW-0121">Carboxypeptidase</keyword>
<dbReference type="RefSeq" id="WP_133584141.1">
    <property type="nucleotide sequence ID" value="NZ_SNYV01000013.1"/>
</dbReference>
<reference evidence="7 8" key="1">
    <citation type="submission" date="2019-03" db="EMBL/GenBank/DDBJ databases">
        <title>Genomic Encyclopedia of Archaeal and Bacterial Type Strains, Phase II (KMG-II): from individual species to whole genera.</title>
        <authorList>
            <person name="Goeker M."/>
        </authorList>
    </citation>
    <scope>NUCLEOTIDE SEQUENCE [LARGE SCALE GENOMIC DNA]</scope>
    <source>
        <strain evidence="7 8">DSM 28353</strain>
    </source>
</reference>
<evidence type="ECO:0000256" key="5">
    <source>
        <dbReference type="ARBA" id="ARBA00023180"/>
    </source>
</evidence>
<dbReference type="PANTHER" id="PTHR11802">
    <property type="entry name" value="SERINE PROTEASE FAMILY S10 SERINE CARBOXYPEPTIDASE"/>
    <property type="match status" value="1"/>
</dbReference>
<evidence type="ECO:0000256" key="1">
    <source>
        <dbReference type="ARBA" id="ARBA00022645"/>
    </source>
</evidence>
<evidence type="ECO:0000313" key="7">
    <source>
        <dbReference type="EMBL" id="TDQ77869.1"/>
    </source>
</evidence>
<gene>
    <name evidence="7" type="ORF">CLV99_1837</name>
</gene>
<keyword evidence="2" id="KW-0645">Protease</keyword>
<evidence type="ECO:0000256" key="3">
    <source>
        <dbReference type="ARBA" id="ARBA00022729"/>
    </source>
</evidence>
<dbReference type="InterPro" id="IPR029058">
    <property type="entry name" value="AB_hydrolase_fold"/>
</dbReference>
<keyword evidence="8" id="KW-1185">Reference proteome</keyword>
<evidence type="ECO:0000256" key="4">
    <source>
        <dbReference type="ARBA" id="ARBA00022801"/>
    </source>
</evidence>
<dbReference type="OrthoDB" id="9770107at2"/>